<protein>
    <recommendedName>
        <fullName evidence="3">BrnT family toxin</fullName>
    </recommendedName>
</protein>
<name>A0A375I4I4_9ACTN</name>
<keyword evidence="2" id="KW-1185">Reference proteome</keyword>
<dbReference type="AlphaFoldDB" id="A0A375I4I4"/>
<evidence type="ECO:0000313" key="1">
    <source>
        <dbReference type="EMBL" id="SPF69064.1"/>
    </source>
</evidence>
<dbReference type="RefSeq" id="WP_119716218.1">
    <property type="nucleotide sequence ID" value="NZ_OMOH01000008.1"/>
</dbReference>
<dbReference type="Proteomes" id="UP000265962">
    <property type="component" value="Unassembled WGS sequence"/>
</dbReference>
<dbReference type="EMBL" id="OMOH01000008">
    <property type="protein sequence ID" value="SPF69064.1"/>
    <property type="molecule type" value="Genomic_DNA"/>
</dbReference>
<sequence>MGEVLHWDDEAAAYVRSRGDRYQGGQSLEPEWAQEALQDRDVAALEPDPKSRMGASRFIGYSPGAGRVVTVIAFRDEDGDLHLINAWPATGADLRIYREEITDGQDDGS</sequence>
<proteinExistence type="predicted"/>
<reference evidence="2" key="1">
    <citation type="submission" date="2018-02" db="EMBL/GenBank/DDBJ databases">
        <authorList>
            <person name="Hornung B."/>
        </authorList>
    </citation>
    <scope>NUCLEOTIDE SEQUENCE [LARGE SCALE GENOMIC DNA]</scope>
</reference>
<evidence type="ECO:0008006" key="3">
    <source>
        <dbReference type="Google" id="ProtNLM"/>
    </source>
</evidence>
<accession>A0A375I4I4</accession>
<organism evidence="1 2">
    <name type="scientific">Propionibacterium ruminifibrarum</name>
    <dbReference type="NCBI Taxonomy" id="1962131"/>
    <lineage>
        <taxon>Bacteria</taxon>
        <taxon>Bacillati</taxon>
        <taxon>Actinomycetota</taxon>
        <taxon>Actinomycetes</taxon>
        <taxon>Propionibacteriales</taxon>
        <taxon>Propionibacteriaceae</taxon>
        <taxon>Propionibacterium</taxon>
    </lineage>
</organism>
<gene>
    <name evidence="1" type="ORF">PROPJV5_2030</name>
</gene>
<dbReference type="OrthoDB" id="3625995at2"/>
<evidence type="ECO:0000313" key="2">
    <source>
        <dbReference type="Proteomes" id="UP000265962"/>
    </source>
</evidence>